<proteinExistence type="inferred from homology"/>
<evidence type="ECO:0000256" key="3">
    <source>
        <dbReference type="ARBA" id="ARBA00023082"/>
    </source>
</evidence>
<sequence>MYATFEMSEPTSEHGPATHGDAMTLLLVRIGEARDREAFKALFVHFAPRVKHLLMRKGADPALAEELMQDTMLSVWTKASLYHPGRGSAATWIFTIARNLRIDRLRRESVRHFDDVNDLEIAEDHAGSDRTVVAQDDAVSARQEQTLVIRALSALPPEQAEVIRLSFIDDLSQRDIAGRLGVPLGTVKSRMRLAYDKLRHVLEGEI</sequence>
<evidence type="ECO:0000256" key="2">
    <source>
        <dbReference type="ARBA" id="ARBA00023015"/>
    </source>
</evidence>
<dbReference type="Pfam" id="PF08281">
    <property type="entry name" value="Sigma70_r4_2"/>
    <property type="match status" value="1"/>
</dbReference>
<reference evidence="7 8" key="1">
    <citation type="submission" date="2022-04" db="EMBL/GenBank/DDBJ databases">
        <authorList>
            <person name="Ye Y.-Q."/>
            <person name="Du Z.-J."/>
        </authorList>
    </citation>
    <scope>NUCLEOTIDE SEQUENCE [LARGE SCALE GENOMIC DNA]</scope>
    <source>
        <strain evidence="7 8">A6E488</strain>
    </source>
</reference>
<dbReference type="Gene3D" id="1.10.1740.10">
    <property type="match status" value="1"/>
</dbReference>
<feature type="domain" description="RNA polymerase sigma-70 region 2" evidence="5">
    <location>
        <begin position="42"/>
        <end position="109"/>
    </location>
</feature>
<evidence type="ECO:0000313" key="8">
    <source>
        <dbReference type="Proteomes" id="UP001320898"/>
    </source>
</evidence>
<dbReference type="InterPro" id="IPR013249">
    <property type="entry name" value="RNA_pol_sigma70_r4_t2"/>
</dbReference>
<dbReference type="InterPro" id="IPR013324">
    <property type="entry name" value="RNA_pol_sigma_r3/r4-like"/>
</dbReference>
<gene>
    <name evidence="7" type="ORF">MUB46_15810</name>
</gene>
<dbReference type="AlphaFoldDB" id="A0AAW5R1V5"/>
<dbReference type="InterPro" id="IPR007627">
    <property type="entry name" value="RNA_pol_sigma70_r2"/>
</dbReference>
<dbReference type="CDD" id="cd06171">
    <property type="entry name" value="Sigma70_r4"/>
    <property type="match status" value="1"/>
</dbReference>
<comment type="similarity">
    <text evidence="1">Belongs to the sigma-70 factor family. ECF subfamily.</text>
</comment>
<evidence type="ECO:0000259" key="5">
    <source>
        <dbReference type="Pfam" id="PF04542"/>
    </source>
</evidence>
<dbReference type="NCBIfam" id="TIGR02937">
    <property type="entry name" value="sigma70-ECF"/>
    <property type="match status" value="1"/>
</dbReference>
<keyword evidence="3" id="KW-0731">Sigma factor</keyword>
<dbReference type="InterPro" id="IPR014284">
    <property type="entry name" value="RNA_pol_sigma-70_dom"/>
</dbReference>
<evidence type="ECO:0000256" key="1">
    <source>
        <dbReference type="ARBA" id="ARBA00010641"/>
    </source>
</evidence>
<dbReference type="GO" id="GO:0006352">
    <property type="term" value="P:DNA-templated transcription initiation"/>
    <property type="evidence" value="ECO:0007669"/>
    <property type="project" value="InterPro"/>
</dbReference>
<dbReference type="GO" id="GO:0016987">
    <property type="term" value="F:sigma factor activity"/>
    <property type="evidence" value="ECO:0007669"/>
    <property type="project" value="UniProtKB-KW"/>
</dbReference>
<dbReference type="SUPFAM" id="SSF88659">
    <property type="entry name" value="Sigma3 and sigma4 domains of RNA polymerase sigma factors"/>
    <property type="match status" value="1"/>
</dbReference>
<dbReference type="InterPro" id="IPR013325">
    <property type="entry name" value="RNA_pol_sigma_r2"/>
</dbReference>
<evidence type="ECO:0000313" key="7">
    <source>
        <dbReference type="EMBL" id="MCT8973327.1"/>
    </source>
</evidence>
<evidence type="ECO:0000259" key="6">
    <source>
        <dbReference type="Pfam" id="PF08281"/>
    </source>
</evidence>
<dbReference type="Proteomes" id="UP001320898">
    <property type="component" value="Unassembled WGS sequence"/>
</dbReference>
<dbReference type="Gene3D" id="1.10.10.10">
    <property type="entry name" value="Winged helix-like DNA-binding domain superfamily/Winged helix DNA-binding domain"/>
    <property type="match status" value="1"/>
</dbReference>
<dbReference type="EMBL" id="JALIDZ010000007">
    <property type="protein sequence ID" value="MCT8973327.1"/>
    <property type="molecule type" value="Genomic_DNA"/>
</dbReference>
<comment type="caution">
    <text evidence="7">The sequence shown here is derived from an EMBL/GenBank/DDBJ whole genome shotgun (WGS) entry which is preliminary data.</text>
</comment>
<dbReference type="InterPro" id="IPR039425">
    <property type="entry name" value="RNA_pol_sigma-70-like"/>
</dbReference>
<keyword evidence="2" id="KW-0805">Transcription regulation</keyword>
<dbReference type="PANTHER" id="PTHR43133">
    <property type="entry name" value="RNA POLYMERASE ECF-TYPE SIGMA FACTO"/>
    <property type="match status" value="1"/>
</dbReference>
<keyword evidence="4" id="KW-0804">Transcription</keyword>
<organism evidence="7 8">
    <name type="scientific">Microbaculum marinisediminis</name>
    <dbReference type="NCBI Taxonomy" id="2931392"/>
    <lineage>
        <taxon>Bacteria</taxon>
        <taxon>Pseudomonadati</taxon>
        <taxon>Pseudomonadota</taxon>
        <taxon>Alphaproteobacteria</taxon>
        <taxon>Hyphomicrobiales</taxon>
        <taxon>Tepidamorphaceae</taxon>
        <taxon>Microbaculum</taxon>
    </lineage>
</organism>
<name>A0AAW5R1V5_9HYPH</name>
<dbReference type="SUPFAM" id="SSF88946">
    <property type="entry name" value="Sigma2 domain of RNA polymerase sigma factors"/>
    <property type="match status" value="1"/>
</dbReference>
<accession>A0AAW5R1V5</accession>
<protein>
    <submittedName>
        <fullName evidence="7">Sigma-70 family RNA polymerase sigma factor</fullName>
    </submittedName>
</protein>
<dbReference type="PANTHER" id="PTHR43133:SF62">
    <property type="entry name" value="RNA POLYMERASE SIGMA FACTOR SIGZ"/>
    <property type="match status" value="1"/>
</dbReference>
<dbReference type="GO" id="GO:0003677">
    <property type="term" value="F:DNA binding"/>
    <property type="evidence" value="ECO:0007669"/>
    <property type="project" value="InterPro"/>
</dbReference>
<dbReference type="Pfam" id="PF04542">
    <property type="entry name" value="Sigma70_r2"/>
    <property type="match status" value="1"/>
</dbReference>
<feature type="domain" description="RNA polymerase sigma factor 70 region 4 type 2" evidence="6">
    <location>
        <begin position="148"/>
        <end position="198"/>
    </location>
</feature>
<dbReference type="InterPro" id="IPR036388">
    <property type="entry name" value="WH-like_DNA-bd_sf"/>
</dbReference>
<keyword evidence="8" id="KW-1185">Reference proteome</keyword>
<dbReference type="RefSeq" id="WP_261616905.1">
    <property type="nucleotide sequence ID" value="NZ_JALIDZ010000007.1"/>
</dbReference>
<evidence type="ECO:0000256" key="4">
    <source>
        <dbReference type="ARBA" id="ARBA00023163"/>
    </source>
</evidence>